<evidence type="ECO:0000313" key="14">
    <source>
        <dbReference type="EMBL" id="OIN97458.1"/>
    </source>
</evidence>
<feature type="modified residue" description="2-(S-cysteinyl)pyruvic acid O-phosphothioketal" evidence="12">
    <location>
        <position position="116"/>
    </location>
</feature>
<dbReference type="EC" id="2.5.1.7" evidence="12"/>
<evidence type="ECO:0000256" key="1">
    <source>
        <dbReference type="ARBA" id="ARBA00004496"/>
    </source>
</evidence>
<evidence type="ECO:0000313" key="15">
    <source>
        <dbReference type="Proteomes" id="UP000182278"/>
    </source>
</evidence>
<dbReference type="InterPro" id="IPR013792">
    <property type="entry name" value="RNA3'P_cycl/enolpyr_Trfase_a/b"/>
</dbReference>
<dbReference type="AlphaFoldDB" id="A0A1J4SFJ8"/>
<dbReference type="InterPro" id="IPR050068">
    <property type="entry name" value="MurA_subfamily"/>
</dbReference>
<evidence type="ECO:0000259" key="13">
    <source>
        <dbReference type="Pfam" id="PF00275"/>
    </source>
</evidence>
<protein>
    <recommendedName>
        <fullName evidence="12">UDP-N-acetylglucosamine 1-carboxyvinyltransferase</fullName>
        <ecNumber evidence="12">2.5.1.7</ecNumber>
    </recommendedName>
    <alternativeName>
        <fullName evidence="12">Enoylpyruvate transferase</fullName>
    </alternativeName>
    <alternativeName>
        <fullName evidence="12">UDP-N-acetylglucosamine enolpyruvyl transferase</fullName>
        <shortName evidence="12">EPT</shortName>
    </alternativeName>
</protein>
<dbReference type="NCBIfam" id="NF006873">
    <property type="entry name" value="PRK09369.1"/>
    <property type="match status" value="1"/>
</dbReference>
<feature type="domain" description="Enolpyruvate transferase" evidence="13">
    <location>
        <begin position="8"/>
        <end position="405"/>
    </location>
</feature>
<dbReference type="FunFam" id="3.65.10.10:FF:000001">
    <property type="entry name" value="UDP-N-acetylglucosamine 1-carboxyvinyltransferase"/>
    <property type="match status" value="1"/>
</dbReference>
<comment type="function">
    <text evidence="12">Cell wall formation. Adds enolpyruvyl to UDP-N-acetylglucosamine.</text>
</comment>
<dbReference type="GO" id="GO:0008760">
    <property type="term" value="F:UDP-N-acetylglucosamine 1-carboxyvinyltransferase activity"/>
    <property type="evidence" value="ECO:0007669"/>
    <property type="project" value="UniProtKB-UniRule"/>
</dbReference>
<evidence type="ECO:0000256" key="4">
    <source>
        <dbReference type="ARBA" id="ARBA00022618"/>
    </source>
</evidence>
<dbReference type="InterPro" id="IPR005750">
    <property type="entry name" value="UDP_GlcNAc_COvinyl_MurA"/>
</dbReference>
<dbReference type="GO" id="GO:0008360">
    <property type="term" value="P:regulation of cell shape"/>
    <property type="evidence" value="ECO:0007669"/>
    <property type="project" value="UniProtKB-KW"/>
</dbReference>
<feature type="binding site" evidence="12">
    <location>
        <begin position="22"/>
        <end position="23"/>
    </location>
    <ligand>
        <name>phosphoenolpyruvate</name>
        <dbReference type="ChEBI" id="CHEBI:58702"/>
    </ligand>
</feature>
<dbReference type="HAMAP" id="MF_00111">
    <property type="entry name" value="MurA"/>
    <property type="match status" value="1"/>
</dbReference>
<comment type="catalytic activity">
    <reaction evidence="11 12">
        <text>phosphoenolpyruvate + UDP-N-acetyl-alpha-D-glucosamine = UDP-N-acetyl-3-O-(1-carboxyvinyl)-alpha-D-glucosamine + phosphate</text>
        <dbReference type="Rhea" id="RHEA:18681"/>
        <dbReference type="ChEBI" id="CHEBI:43474"/>
        <dbReference type="ChEBI" id="CHEBI:57705"/>
        <dbReference type="ChEBI" id="CHEBI:58702"/>
        <dbReference type="ChEBI" id="CHEBI:68483"/>
        <dbReference type="EC" id="2.5.1.7"/>
    </reaction>
</comment>
<name>A0A1J4SFJ8_9BACT</name>
<evidence type="ECO:0000256" key="3">
    <source>
        <dbReference type="ARBA" id="ARBA00022490"/>
    </source>
</evidence>
<feature type="binding site" evidence="12">
    <location>
        <position position="92"/>
    </location>
    <ligand>
        <name>UDP-N-acetyl-alpha-D-glucosamine</name>
        <dbReference type="ChEBI" id="CHEBI:57705"/>
    </ligand>
</feature>
<feature type="active site" description="Proton donor" evidence="12">
    <location>
        <position position="116"/>
    </location>
</feature>
<evidence type="ECO:0000256" key="10">
    <source>
        <dbReference type="ARBA" id="ARBA00038367"/>
    </source>
</evidence>
<dbReference type="Proteomes" id="UP000182278">
    <property type="component" value="Unassembled WGS sequence"/>
</dbReference>
<dbReference type="InterPro" id="IPR001986">
    <property type="entry name" value="Enolpyruvate_Tfrase_dom"/>
</dbReference>
<keyword evidence="12" id="KW-0670">Pyruvate</keyword>
<comment type="pathway">
    <text evidence="2 12">Cell wall biogenesis; peptidoglycan biosynthesis.</text>
</comment>
<keyword evidence="8 12" id="KW-0131">Cell cycle</keyword>
<dbReference type="InterPro" id="IPR036968">
    <property type="entry name" value="Enolpyruvate_Tfrase_sf"/>
</dbReference>
<accession>A0A1J4SFJ8</accession>
<comment type="caution">
    <text evidence="14">The sequence shown here is derived from an EMBL/GenBank/DDBJ whole genome shotgun (WGS) entry which is preliminary data.</text>
</comment>
<dbReference type="PANTHER" id="PTHR43783:SF1">
    <property type="entry name" value="UDP-N-ACETYLGLUCOSAMINE 1-CARBOXYVINYLTRANSFERASE"/>
    <property type="match status" value="1"/>
</dbReference>
<evidence type="ECO:0000256" key="7">
    <source>
        <dbReference type="ARBA" id="ARBA00022984"/>
    </source>
</evidence>
<reference evidence="14 15" key="1">
    <citation type="journal article" date="2016" name="Environ. Microbiol.">
        <title>Genomic resolution of a cold subsurface aquifer community provides metabolic insights for novel microbes adapted to high CO concentrations.</title>
        <authorList>
            <person name="Probst A.J."/>
            <person name="Castelle C.J."/>
            <person name="Singh A."/>
            <person name="Brown C.T."/>
            <person name="Anantharaman K."/>
            <person name="Sharon I."/>
            <person name="Hug L.A."/>
            <person name="Burstein D."/>
            <person name="Emerson J.B."/>
            <person name="Thomas B.C."/>
            <person name="Banfield J.F."/>
        </authorList>
    </citation>
    <scope>NUCLEOTIDE SEQUENCE [LARGE SCALE GENOMIC DNA]</scope>
    <source>
        <strain evidence="14">CG1_02_38_46</strain>
    </source>
</reference>
<dbReference type="Gene3D" id="3.65.10.10">
    <property type="entry name" value="Enolpyruvate transferase domain"/>
    <property type="match status" value="2"/>
</dbReference>
<keyword evidence="9 12" id="KW-0961">Cell wall biogenesis/degradation</keyword>
<evidence type="ECO:0000256" key="11">
    <source>
        <dbReference type="ARBA" id="ARBA00047527"/>
    </source>
</evidence>
<keyword evidence="7 12" id="KW-0573">Peptidoglycan synthesis</keyword>
<comment type="subcellular location">
    <subcellularLocation>
        <location evidence="1 12">Cytoplasm</location>
    </subcellularLocation>
</comment>
<dbReference type="Pfam" id="PF00275">
    <property type="entry name" value="EPSP_synthase"/>
    <property type="match status" value="1"/>
</dbReference>
<keyword evidence="3 12" id="KW-0963">Cytoplasm</keyword>
<evidence type="ECO:0000256" key="6">
    <source>
        <dbReference type="ARBA" id="ARBA00022960"/>
    </source>
</evidence>
<proteinExistence type="inferred from homology"/>
<keyword evidence="5 12" id="KW-0808">Transferase</keyword>
<comment type="similarity">
    <text evidence="10 12">Belongs to the EPSP synthase family. MurA subfamily.</text>
</comment>
<dbReference type="GO" id="GO:0005737">
    <property type="term" value="C:cytoplasm"/>
    <property type="evidence" value="ECO:0007669"/>
    <property type="project" value="UniProtKB-SubCell"/>
</dbReference>
<keyword evidence="6 12" id="KW-0133">Cell shape</keyword>
<evidence type="ECO:0000256" key="8">
    <source>
        <dbReference type="ARBA" id="ARBA00023306"/>
    </source>
</evidence>
<evidence type="ECO:0000256" key="12">
    <source>
        <dbReference type="HAMAP-Rule" id="MF_00111"/>
    </source>
</evidence>
<evidence type="ECO:0000256" key="5">
    <source>
        <dbReference type="ARBA" id="ARBA00022679"/>
    </source>
</evidence>
<comment type="caution">
    <text evidence="12">Lacks conserved residue(s) required for the propagation of feature annotation.</text>
</comment>
<dbReference type="STRING" id="1817893.AUJ66_03295"/>
<feature type="binding site" evidence="12">
    <location>
        <position position="304"/>
    </location>
    <ligand>
        <name>UDP-N-acetyl-alpha-D-glucosamine</name>
        <dbReference type="ChEBI" id="CHEBI:57705"/>
    </ligand>
</feature>
<feature type="binding site" evidence="12">
    <location>
        <position position="326"/>
    </location>
    <ligand>
        <name>UDP-N-acetyl-alpha-D-glucosamine</name>
        <dbReference type="ChEBI" id="CHEBI:57705"/>
    </ligand>
</feature>
<dbReference type="GO" id="GO:0019277">
    <property type="term" value="P:UDP-N-acetylgalactosamine biosynthetic process"/>
    <property type="evidence" value="ECO:0007669"/>
    <property type="project" value="InterPro"/>
</dbReference>
<sequence>MARFIMSGGEELKGEISISGAKNAALPIMAATLLSEGDCIIENVPGLKDVRTMSFILRTIGARVEEGKNTLRIIPPQSLHYEVPYELVKTMRASVLVLGPLISRLKKARVSLPGGCAIGVRPINLHLKGLMKLGASIRIKEGYVEAQTSGLKGARIYLDTQSVGATENLIMAATLASGTTYIENAAKEPEIVDLANFLNRMGAKIKNAGSDIIEITGVPNLKGANYTVIPDRIEAGTFMIGCAITGGEVTLRNVRPDHLEAIITKLQEMGVEILSSGEVIHVKGNKELQAVEVKTMPHPGFPTDLQPQIMSLASVCKGTSVITEDIFENRFIHAGELQRMGADIEIKGNTAFVRGVPGLNGASVMASDIRAGAALVIAGLIARPETRISRIYHIDRGYEEIEKKLQILGAKIKRIQ</sequence>
<evidence type="ECO:0000256" key="9">
    <source>
        <dbReference type="ARBA" id="ARBA00023316"/>
    </source>
</evidence>
<dbReference type="GO" id="GO:0009252">
    <property type="term" value="P:peptidoglycan biosynthetic process"/>
    <property type="evidence" value="ECO:0007669"/>
    <property type="project" value="UniProtKB-UniRule"/>
</dbReference>
<gene>
    <name evidence="12" type="primary">murA</name>
    <name evidence="14" type="ORF">AUJ66_03295</name>
</gene>
<dbReference type="UniPathway" id="UPA00219"/>
<dbReference type="PANTHER" id="PTHR43783">
    <property type="entry name" value="UDP-N-ACETYLGLUCOSAMINE 1-CARBOXYVINYLTRANSFERASE"/>
    <property type="match status" value="1"/>
</dbReference>
<organism evidence="14 15">
    <name type="scientific">Candidatus Desantisbacteria bacterium CG1_02_38_46</name>
    <dbReference type="NCBI Taxonomy" id="1817893"/>
    <lineage>
        <taxon>Bacteria</taxon>
        <taxon>Candidatus Desantisiibacteriota</taxon>
    </lineage>
</organism>
<dbReference type="GO" id="GO:0071555">
    <property type="term" value="P:cell wall organization"/>
    <property type="evidence" value="ECO:0007669"/>
    <property type="project" value="UniProtKB-KW"/>
</dbReference>
<dbReference type="SUPFAM" id="SSF55205">
    <property type="entry name" value="EPT/RTPC-like"/>
    <property type="match status" value="1"/>
</dbReference>
<dbReference type="EMBL" id="MNUO01000047">
    <property type="protein sequence ID" value="OIN97458.1"/>
    <property type="molecule type" value="Genomic_DNA"/>
</dbReference>
<evidence type="ECO:0000256" key="2">
    <source>
        <dbReference type="ARBA" id="ARBA00004752"/>
    </source>
</evidence>
<dbReference type="CDD" id="cd01555">
    <property type="entry name" value="UdpNAET"/>
    <property type="match status" value="1"/>
</dbReference>
<dbReference type="GO" id="GO:0051301">
    <property type="term" value="P:cell division"/>
    <property type="evidence" value="ECO:0007669"/>
    <property type="project" value="UniProtKB-KW"/>
</dbReference>
<keyword evidence="4 12" id="KW-0132">Cell division</keyword>
<dbReference type="NCBIfam" id="TIGR01072">
    <property type="entry name" value="murA"/>
    <property type="match status" value="1"/>
</dbReference>